<comment type="subcellular location">
    <subcellularLocation>
        <location evidence="1">Membrane</location>
        <topology evidence="1">Multi-pass membrane protein</topology>
    </subcellularLocation>
</comment>
<name>A0ABR4NGJ3_9FUNG</name>
<feature type="region of interest" description="Disordered" evidence="6">
    <location>
        <begin position="194"/>
        <end position="234"/>
    </location>
</feature>
<feature type="compositionally biased region" description="Low complexity" evidence="6">
    <location>
        <begin position="1186"/>
        <end position="1204"/>
    </location>
</feature>
<dbReference type="InterPro" id="IPR029058">
    <property type="entry name" value="AB_hydrolase_fold"/>
</dbReference>
<keyword evidence="9" id="KW-1185">Reference proteome</keyword>
<feature type="region of interest" description="Disordered" evidence="6">
    <location>
        <begin position="666"/>
        <end position="690"/>
    </location>
</feature>
<accession>A0ABR4NGJ3</accession>
<dbReference type="PANTHER" id="PTHR17920:SF3">
    <property type="entry name" value="TRANSMEMBRANE AND COILED-COIL DOMAIN-CONTAINING PROTEIN 4"/>
    <property type="match status" value="1"/>
</dbReference>
<gene>
    <name evidence="8" type="ORF">HK105_202037</name>
</gene>
<evidence type="ECO:0000256" key="7">
    <source>
        <dbReference type="SAM" id="Phobius"/>
    </source>
</evidence>
<comment type="caution">
    <text evidence="8">The sequence shown here is derived from an EMBL/GenBank/DDBJ whole genome shotgun (WGS) entry which is preliminary data.</text>
</comment>
<evidence type="ECO:0000256" key="5">
    <source>
        <dbReference type="ARBA" id="ARBA00023136"/>
    </source>
</evidence>
<feature type="compositionally biased region" description="Basic and acidic residues" evidence="6">
    <location>
        <begin position="558"/>
        <end position="578"/>
    </location>
</feature>
<dbReference type="InterPro" id="IPR007941">
    <property type="entry name" value="DUF726"/>
</dbReference>
<evidence type="ECO:0000313" key="9">
    <source>
        <dbReference type="Proteomes" id="UP001527925"/>
    </source>
</evidence>
<feature type="region of interest" description="Disordered" evidence="6">
    <location>
        <begin position="136"/>
        <end position="160"/>
    </location>
</feature>
<feature type="compositionally biased region" description="Low complexity" evidence="6">
    <location>
        <begin position="1104"/>
        <end position="1130"/>
    </location>
</feature>
<evidence type="ECO:0000313" key="8">
    <source>
        <dbReference type="EMBL" id="KAL2918636.1"/>
    </source>
</evidence>
<feature type="transmembrane region" description="Helical" evidence="7">
    <location>
        <begin position="89"/>
        <end position="111"/>
    </location>
</feature>
<evidence type="ECO:0000256" key="3">
    <source>
        <dbReference type="ARBA" id="ARBA00022692"/>
    </source>
</evidence>
<proteinExistence type="inferred from homology"/>
<organism evidence="8 9">
    <name type="scientific">Polyrhizophydium stewartii</name>
    <dbReference type="NCBI Taxonomy" id="2732419"/>
    <lineage>
        <taxon>Eukaryota</taxon>
        <taxon>Fungi</taxon>
        <taxon>Fungi incertae sedis</taxon>
        <taxon>Chytridiomycota</taxon>
        <taxon>Chytridiomycota incertae sedis</taxon>
        <taxon>Chytridiomycetes</taxon>
        <taxon>Rhizophydiales</taxon>
        <taxon>Rhizophydiales incertae sedis</taxon>
        <taxon>Polyrhizophydium</taxon>
    </lineage>
</organism>
<keyword evidence="5 7" id="KW-0472">Membrane</keyword>
<feature type="compositionally biased region" description="Basic and acidic residues" evidence="6">
    <location>
        <begin position="960"/>
        <end position="977"/>
    </location>
</feature>
<feature type="compositionally biased region" description="Polar residues" evidence="6">
    <location>
        <begin position="1152"/>
        <end position="1161"/>
    </location>
</feature>
<feature type="region of interest" description="Disordered" evidence="6">
    <location>
        <begin position="1101"/>
        <end position="1245"/>
    </location>
</feature>
<feature type="compositionally biased region" description="Basic residues" evidence="6">
    <location>
        <begin position="548"/>
        <end position="557"/>
    </location>
</feature>
<protein>
    <recommendedName>
        <fullName evidence="10">DUF726-domain-containing protein</fullName>
    </recommendedName>
</protein>
<feature type="transmembrane region" description="Helical" evidence="7">
    <location>
        <begin position="490"/>
        <end position="512"/>
    </location>
</feature>
<dbReference type="Pfam" id="PF10791">
    <property type="entry name" value="F1F0-ATPsyn_F"/>
    <property type="match status" value="1"/>
</dbReference>
<dbReference type="Proteomes" id="UP001527925">
    <property type="component" value="Unassembled WGS sequence"/>
</dbReference>
<evidence type="ECO:0000256" key="4">
    <source>
        <dbReference type="ARBA" id="ARBA00022989"/>
    </source>
</evidence>
<comment type="similarity">
    <text evidence="2">Belongs to the TMCO4 family.</text>
</comment>
<feature type="region of interest" description="Disordered" evidence="6">
    <location>
        <begin position="545"/>
        <end position="603"/>
    </location>
</feature>
<keyword evidence="4 7" id="KW-1133">Transmembrane helix</keyword>
<dbReference type="InterPro" id="IPR019727">
    <property type="entry name" value="ATP_synth_F0_fsu_mt_fun"/>
</dbReference>
<dbReference type="Pfam" id="PF05277">
    <property type="entry name" value="DUF726"/>
    <property type="match status" value="2"/>
</dbReference>
<dbReference type="PANTHER" id="PTHR17920">
    <property type="entry name" value="TRANSMEMBRANE AND COILED-COIL DOMAIN-CONTAINING PROTEIN 4 TMCO4"/>
    <property type="match status" value="1"/>
</dbReference>
<dbReference type="EMBL" id="JADGIZ020000006">
    <property type="protein sequence ID" value="KAL2918636.1"/>
    <property type="molecule type" value="Genomic_DNA"/>
</dbReference>
<feature type="transmembrane region" description="Helical" evidence="7">
    <location>
        <begin position="444"/>
        <end position="470"/>
    </location>
</feature>
<evidence type="ECO:0000256" key="2">
    <source>
        <dbReference type="ARBA" id="ARBA00009824"/>
    </source>
</evidence>
<dbReference type="SUPFAM" id="SSF53474">
    <property type="entry name" value="alpha/beta-Hydrolases"/>
    <property type="match status" value="1"/>
</dbReference>
<feature type="compositionally biased region" description="Low complexity" evidence="6">
    <location>
        <begin position="1223"/>
        <end position="1238"/>
    </location>
</feature>
<feature type="region of interest" description="Disordered" evidence="6">
    <location>
        <begin position="944"/>
        <end position="1003"/>
    </location>
</feature>
<evidence type="ECO:0008006" key="10">
    <source>
        <dbReference type="Google" id="ProtNLM"/>
    </source>
</evidence>
<keyword evidence="3 7" id="KW-0812">Transmembrane</keyword>
<evidence type="ECO:0000256" key="6">
    <source>
        <dbReference type="SAM" id="MobiDB-lite"/>
    </source>
</evidence>
<reference evidence="8 9" key="1">
    <citation type="submission" date="2023-09" db="EMBL/GenBank/DDBJ databases">
        <title>Pangenome analysis of Batrachochytrium dendrobatidis and related Chytrids.</title>
        <authorList>
            <person name="Yacoub M.N."/>
            <person name="Stajich J.E."/>
            <person name="James T.Y."/>
        </authorList>
    </citation>
    <scope>NUCLEOTIDE SEQUENCE [LARGE SCALE GENOMIC DNA]</scope>
    <source>
        <strain evidence="8 9">JEL0888</strain>
    </source>
</reference>
<feature type="compositionally biased region" description="Acidic residues" evidence="6">
    <location>
        <begin position="945"/>
        <end position="959"/>
    </location>
</feature>
<feature type="compositionally biased region" description="Polar residues" evidence="6">
    <location>
        <begin position="579"/>
        <end position="590"/>
    </location>
</feature>
<evidence type="ECO:0000256" key="1">
    <source>
        <dbReference type="ARBA" id="ARBA00004141"/>
    </source>
</evidence>
<feature type="compositionally biased region" description="Low complexity" evidence="6">
    <location>
        <begin position="1020"/>
        <end position="1058"/>
    </location>
</feature>
<feature type="region of interest" description="Disordered" evidence="6">
    <location>
        <begin position="1020"/>
        <end position="1065"/>
    </location>
</feature>
<feature type="compositionally biased region" description="Basic and acidic residues" evidence="6">
    <location>
        <begin position="990"/>
        <end position="1003"/>
    </location>
</feature>
<sequence length="1245" mass="134397">MIAKSTTRATAGAVRAAGAVRSKTSIVPPNIASLRELGRLQSAYTQAHPEIFARMRAFYKAVPKGNAQVAKPTTFVGRYYARFIESDTLYPVLHIIGVMVPVGYYLTYFVGGKQFLEIMHRYESGQDIDIEALARPVQHQEHHATSDDDPDNDDALSTGVSRNSSAADLALSSHGSPAISNASIPAAVPALQTSADGKLQPPRQPSTSTHTRKRSSGNMRRRLEEDRPVTSKSQTISNIQSVFTDTQKIAYVGLCYLCISHFRKNRLENFKKAAAAYDRWSQQFMEKLYVYLELLPEERLMIENLAEHGLLPSDLSTGLLSDAKKALAQLEQDQERRQRAEQDALDRGLPLVSDDAAMDSGPSDVRYTILSHLFILSISDGHYDARARTIMRTIAKDMEIPYLDLVKLEGVIADQLRIYENHEAVKPDGEVVGQRNKVEGRNRWLLAGLATLAGGAVIGVTAGLAAPFIGAGIGAALTTFGVTGAAGVSTFMAGTGGLAIITTGGVLTGGGMSGVKMMKRTRGIEEFEFLALEDALRIIAENKEKRKTERRKRRRREARAQLQEKKDQQEAKRKELEAQHQQQAAPSSDGSKALPPPVPARPAGLIVADTANANNASAANNNTANANTDVLWELSSVIETDAGFPDGNGNVDTVTLDGFDDDLASTIMGDDVPGDDELETRNRQNSQASKTRQTSVLITIAGWVTNSTDDHTLPFSVLTPGQNGDHYSLIWETKVLQDLGSALRILVAEVASFIFQQGLQATLLPVLMAGLTGPLWMIKLTYLVDNPWGNALTKAEKAGRVLADTLMSRVQGSRPVTLVGYSLGARVIYFCLLELAAHNAFGIVEEAYLFGTPVIGNKKDWERIASVVAGRVVNGYTQSDMLLGVLYRASSALWSDVAGLRPVNGVPGIESMDLSEFVKGHLEYRSNLPKILKHCGFSVSADKFEDQDDEEEQERLEIEEERRLAKESRERERKERAQQQAEEAQRRKREKEEELERKRKDKEDAALAAAVIAARKKAEAAAAAAASAKASPPASSGWFGSRKSSTSSASGSAPSKSKQQLSAGLTQDEIVADELRQMSELEDMMQVYWQPREIKSTLPPLVISSSAGSGSAGSASGSAAGPAPETASAAIPVPGSSRRESSASSLGDRTRGISQRPSNAEEQLAMDMLEDQMNELGVFDGMGDEPAASSSKSRPSVSASASPAFNPLRMPGSAFSATGTQRASSASPSAPGGLQPPGRAFSSRR</sequence>